<evidence type="ECO:0000259" key="11">
    <source>
        <dbReference type="Pfam" id="PF02880"/>
    </source>
</evidence>
<proteinExistence type="inferred from homology"/>
<dbReference type="NCBIfam" id="NF046027">
    <property type="entry name" value="PhglucPhmanMutPgmG"/>
    <property type="match status" value="1"/>
</dbReference>
<dbReference type="InterPro" id="IPR005841">
    <property type="entry name" value="Alpha-D-phosphohexomutase_SF"/>
</dbReference>
<evidence type="ECO:0000256" key="5">
    <source>
        <dbReference type="ARBA" id="ARBA00022842"/>
    </source>
</evidence>
<dbReference type="PANTHER" id="PTHR43771:SF2">
    <property type="entry name" value="PHOSPHOMANNOMUTASE_PHOSPHOGLUCOMUTASE"/>
    <property type="match status" value="1"/>
</dbReference>
<dbReference type="AlphaFoldDB" id="A0A2G4YMW5"/>
<protein>
    <submittedName>
        <fullName evidence="12">Phosphomannomutase</fullName>
    </submittedName>
</protein>
<dbReference type="GO" id="GO:0016868">
    <property type="term" value="F:intramolecular phosphotransferase activity"/>
    <property type="evidence" value="ECO:0007669"/>
    <property type="project" value="InterPro"/>
</dbReference>
<feature type="domain" description="Alpha-D-phosphohexomutase C-terminal" evidence="8">
    <location>
        <begin position="376"/>
        <end position="444"/>
    </location>
</feature>
<evidence type="ECO:0000256" key="2">
    <source>
        <dbReference type="ARBA" id="ARBA00010231"/>
    </source>
</evidence>
<dbReference type="InterPro" id="IPR005843">
    <property type="entry name" value="A-D-PHexomutase_C"/>
</dbReference>
<dbReference type="Pfam" id="PF02878">
    <property type="entry name" value="PGM_PMM_I"/>
    <property type="match status" value="1"/>
</dbReference>
<feature type="domain" description="Alpha-D-phosphohexomutase alpha/beta/alpha" evidence="11">
    <location>
        <begin position="260"/>
        <end position="368"/>
    </location>
</feature>
<name>A0A2G4YMW5_9PROT</name>
<comment type="caution">
    <text evidence="12">The sequence shown here is derived from an EMBL/GenBank/DDBJ whole genome shotgun (WGS) entry which is preliminary data.</text>
</comment>
<feature type="domain" description="Alpha-D-phosphohexomutase alpha/beta/alpha" evidence="10">
    <location>
        <begin position="155"/>
        <end position="256"/>
    </location>
</feature>
<dbReference type="RefSeq" id="WP_099474663.1">
    <property type="nucleotide sequence ID" value="NZ_CP041025.1"/>
</dbReference>
<reference evidence="12 13" key="1">
    <citation type="submission" date="2017-10" db="EMBL/GenBank/DDBJ databases">
        <title>Frigbacter circumglobatus gen. nov. sp. nov., isolated from sediment cultured in situ.</title>
        <authorList>
            <person name="Zhao Z."/>
        </authorList>
    </citation>
    <scope>NUCLEOTIDE SEQUENCE [LARGE SCALE GENOMIC DNA]</scope>
    <source>
        <strain evidence="12 13">ZYL</strain>
    </source>
</reference>
<evidence type="ECO:0000256" key="3">
    <source>
        <dbReference type="ARBA" id="ARBA00022553"/>
    </source>
</evidence>
<dbReference type="SUPFAM" id="SSF53738">
    <property type="entry name" value="Phosphoglucomutase, first 3 domains"/>
    <property type="match status" value="3"/>
</dbReference>
<sequence length="465" mass="51175">MTQHHFDPSILRAYDIRGRFGDTLNVRDADYLGRSFGTRVLRAGGQKVTVCRDGRLSSPELTEALIAGLRSTGIDVIDIGCGPTPLLYYSVFSLEADGGIMVTGSHNPIEDNGFKLLLGKNALHGAQITALGELAAHGDFRHGQGKYQNIDLRGRYLNRLLQDVDLKLLAEKGFKIGWDPGHGAAAEMVTRLVERLPGTHYVINGEIDGTFPAHHPDPTIPENLMQLQTLVQEKKLDLGFAFDGDGDRIGVVDREGGIIWGDHIISLLAEDILQRTPGATIIADVKSSQVTFNRIAELGGKPLMWKTGHSLIKEKMRETGALLGGELSGHIYIKDQFYGYDDAIYVALRLLNVFAGHKTNMQVLLAAYPHQVSTPEIRLFCEEKRKFIIIEEVLSRLNSTTHEVSTIDGMRVTSEQGWWLLRPSNTQAALVVRCEAASPDKLNLVIAHLNYHLGLSGLAPIVHSI</sequence>
<dbReference type="PROSITE" id="PS00710">
    <property type="entry name" value="PGM_PMM"/>
    <property type="match status" value="1"/>
</dbReference>
<evidence type="ECO:0000256" key="7">
    <source>
        <dbReference type="RuleBase" id="RU004326"/>
    </source>
</evidence>
<feature type="domain" description="Alpha-D-phosphohexomutase alpha/beta/alpha" evidence="9">
    <location>
        <begin position="11"/>
        <end position="121"/>
    </location>
</feature>
<dbReference type="Pfam" id="PF02879">
    <property type="entry name" value="PGM_PMM_II"/>
    <property type="match status" value="1"/>
</dbReference>
<dbReference type="OrthoDB" id="9803322at2"/>
<dbReference type="EMBL" id="PDEM01000031">
    <property type="protein sequence ID" value="PHZ83660.1"/>
    <property type="molecule type" value="Genomic_DNA"/>
</dbReference>
<keyword evidence="3" id="KW-0597">Phosphoprotein</keyword>
<evidence type="ECO:0000256" key="6">
    <source>
        <dbReference type="ARBA" id="ARBA00023235"/>
    </source>
</evidence>
<comment type="similarity">
    <text evidence="2 7">Belongs to the phosphohexose mutase family.</text>
</comment>
<organism evidence="12 13">
    <name type="scientific">Paremcibacter congregatus</name>
    <dbReference type="NCBI Taxonomy" id="2043170"/>
    <lineage>
        <taxon>Bacteria</taxon>
        <taxon>Pseudomonadati</taxon>
        <taxon>Pseudomonadota</taxon>
        <taxon>Alphaproteobacteria</taxon>
        <taxon>Emcibacterales</taxon>
        <taxon>Emcibacteraceae</taxon>
        <taxon>Paremcibacter</taxon>
    </lineage>
</organism>
<evidence type="ECO:0000259" key="9">
    <source>
        <dbReference type="Pfam" id="PF02878"/>
    </source>
</evidence>
<evidence type="ECO:0000259" key="10">
    <source>
        <dbReference type="Pfam" id="PF02879"/>
    </source>
</evidence>
<dbReference type="Gene3D" id="3.30.310.50">
    <property type="entry name" value="Alpha-D-phosphohexomutase, C-terminal domain"/>
    <property type="match status" value="1"/>
</dbReference>
<evidence type="ECO:0000313" key="13">
    <source>
        <dbReference type="Proteomes" id="UP000229730"/>
    </source>
</evidence>
<dbReference type="Proteomes" id="UP000229730">
    <property type="component" value="Unassembled WGS sequence"/>
</dbReference>
<dbReference type="GO" id="GO:0005975">
    <property type="term" value="P:carbohydrate metabolic process"/>
    <property type="evidence" value="ECO:0007669"/>
    <property type="project" value="InterPro"/>
</dbReference>
<dbReference type="InterPro" id="IPR016066">
    <property type="entry name" value="A-D-PHexomutase_CS"/>
</dbReference>
<dbReference type="InterPro" id="IPR005844">
    <property type="entry name" value="A-D-PHexomutase_a/b/a-I"/>
</dbReference>
<gene>
    <name evidence="12" type="ORF">CRD36_14885</name>
</gene>
<dbReference type="Pfam" id="PF02880">
    <property type="entry name" value="PGM_PMM_III"/>
    <property type="match status" value="1"/>
</dbReference>
<dbReference type="Pfam" id="PF00408">
    <property type="entry name" value="PGM_PMM_IV"/>
    <property type="match status" value="1"/>
</dbReference>
<evidence type="ECO:0000256" key="1">
    <source>
        <dbReference type="ARBA" id="ARBA00001946"/>
    </source>
</evidence>
<keyword evidence="6" id="KW-0413">Isomerase</keyword>
<dbReference type="InterPro" id="IPR005846">
    <property type="entry name" value="A-D-PHexomutase_a/b/a-III"/>
</dbReference>
<dbReference type="PRINTS" id="PR00509">
    <property type="entry name" value="PGMPMM"/>
</dbReference>
<dbReference type="InterPro" id="IPR036900">
    <property type="entry name" value="A-D-PHexomutase_C_sf"/>
</dbReference>
<dbReference type="PANTHER" id="PTHR43771">
    <property type="entry name" value="PHOSPHOMANNOMUTASE"/>
    <property type="match status" value="1"/>
</dbReference>
<evidence type="ECO:0000313" key="12">
    <source>
        <dbReference type="EMBL" id="PHZ83660.1"/>
    </source>
</evidence>
<dbReference type="InterPro" id="IPR005845">
    <property type="entry name" value="A-D-PHexomutase_a/b/a-II"/>
</dbReference>
<keyword evidence="4 7" id="KW-0479">Metal-binding</keyword>
<keyword evidence="5 7" id="KW-0460">Magnesium</keyword>
<comment type="cofactor">
    <cofactor evidence="1">
        <name>Mg(2+)</name>
        <dbReference type="ChEBI" id="CHEBI:18420"/>
    </cofactor>
</comment>
<accession>A0A2G4YMW5</accession>
<dbReference type="SUPFAM" id="SSF55957">
    <property type="entry name" value="Phosphoglucomutase, C-terminal domain"/>
    <property type="match status" value="1"/>
</dbReference>
<evidence type="ECO:0000256" key="4">
    <source>
        <dbReference type="ARBA" id="ARBA00022723"/>
    </source>
</evidence>
<dbReference type="InterPro" id="IPR016055">
    <property type="entry name" value="A-D-PHexomutase_a/b/a-I/II/III"/>
</dbReference>
<dbReference type="InParanoid" id="A0A2G4YMW5"/>
<keyword evidence="13" id="KW-1185">Reference proteome</keyword>
<dbReference type="CDD" id="cd03089">
    <property type="entry name" value="PMM_PGM"/>
    <property type="match status" value="1"/>
</dbReference>
<dbReference type="GO" id="GO:0000287">
    <property type="term" value="F:magnesium ion binding"/>
    <property type="evidence" value="ECO:0007669"/>
    <property type="project" value="InterPro"/>
</dbReference>
<evidence type="ECO:0000259" key="8">
    <source>
        <dbReference type="Pfam" id="PF00408"/>
    </source>
</evidence>
<dbReference type="Gene3D" id="3.40.120.10">
    <property type="entry name" value="Alpha-D-Glucose-1,6-Bisphosphate, subunit A, domain 3"/>
    <property type="match status" value="3"/>
</dbReference>